<evidence type="ECO:0000256" key="5">
    <source>
        <dbReference type="ARBA" id="ARBA00023284"/>
    </source>
</evidence>
<keyword evidence="2" id="KW-0813">Transport</keyword>
<dbReference type="InterPro" id="IPR013766">
    <property type="entry name" value="Thioredoxin_domain"/>
</dbReference>
<dbReference type="EMBL" id="LT605205">
    <property type="protein sequence ID" value="SCD21592.1"/>
    <property type="molecule type" value="Genomic_DNA"/>
</dbReference>
<evidence type="ECO:0000256" key="1">
    <source>
        <dbReference type="ARBA" id="ARBA00008987"/>
    </source>
</evidence>
<evidence type="ECO:0000313" key="9">
    <source>
        <dbReference type="EMBL" id="SCD21592.1"/>
    </source>
</evidence>
<dbReference type="InterPro" id="IPR036249">
    <property type="entry name" value="Thioredoxin-like_sf"/>
</dbReference>
<dbReference type="PROSITE" id="PS51352">
    <property type="entry name" value="THIOREDOXIN_2"/>
    <property type="match status" value="1"/>
</dbReference>
<sequence>MKTNFLMAAVALVFILASCSNAAQKADSNNGETDVIKTKDSMTTSKKTIQLTRADFLTKVANFEENPDQWVYLGDKPCIIDFYADWCGPCKMVAPILEELANEYDGEIYIYKVDTEAEQQLAAEFGIRSIPSLLFVPMGEAPQMAQGALPKDAFKQAIEEVLLKKS</sequence>
<dbReference type="PROSITE" id="PS00194">
    <property type="entry name" value="THIOREDOXIN_1"/>
    <property type="match status" value="1"/>
</dbReference>
<dbReference type="InterPro" id="IPR017937">
    <property type="entry name" value="Thioredoxin_CS"/>
</dbReference>
<gene>
    <name evidence="9" type="ORF">PSM36_2796</name>
</gene>
<comment type="similarity">
    <text evidence="1">Belongs to the thioredoxin family.</text>
</comment>
<dbReference type="SUPFAM" id="SSF52833">
    <property type="entry name" value="Thioredoxin-like"/>
    <property type="match status" value="1"/>
</dbReference>
<dbReference type="PRINTS" id="PR00421">
    <property type="entry name" value="THIOREDOXIN"/>
</dbReference>
<feature type="chain" id="PRO_5010236399" description="Thioredoxin" evidence="7">
    <location>
        <begin position="23"/>
        <end position="166"/>
    </location>
</feature>
<dbReference type="InterPro" id="IPR005746">
    <property type="entry name" value="Thioredoxin"/>
</dbReference>
<keyword evidence="10" id="KW-1185">Reference proteome</keyword>
<dbReference type="PROSITE" id="PS51257">
    <property type="entry name" value="PROKAR_LIPOPROTEIN"/>
    <property type="match status" value="1"/>
</dbReference>
<evidence type="ECO:0000256" key="2">
    <source>
        <dbReference type="ARBA" id="ARBA00022448"/>
    </source>
</evidence>
<dbReference type="FunFam" id="3.40.30.10:FF:000229">
    <property type="entry name" value="Thioredoxin (TRX)"/>
    <property type="match status" value="1"/>
</dbReference>
<dbReference type="NCBIfam" id="TIGR01068">
    <property type="entry name" value="thioredoxin"/>
    <property type="match status" value="1"/>
</dbReference>
<name>A0A1R3T5V5_9BACT</name>
<evidence type="ECO:0000256" key="4">
    <source>
        <dbReference type="ARBA" id="ARBA00023157"/>
    </source>
</evidence>
<reference evidence="9 10" key="1">
    <citation type="submission" date="2016-08" db="EMBL/GenBank/DDBJ databases">
        <authorList>
            <person name="Seilhamer J.J."/>
        </authorList>
    </citation>
    <scope>NUCLEOTIDE SEQUENCE [LARGE SCALE GENOMIC DNA]</scope>
    <source>
        <strain evidence="9">M3/6</strain>
    </source>
</reference>
<keyword evidence="4" id="KW-1015">Disulfide bond</keyword>
<evidence type="ECO:0000259" key="8">
    <source>
        <dbReference type="PROSITE" id="PS51352"/>
    </source>
</evidence>
<evidence type="ECO:0000256" key="7">
    <source>
        <dbReference type="SAM" id="SignalP"/>
    </source>
</evidence>
<dbReference type="Pfam" id="PF00085">
    <property type="entry name" value="Thioredoxin"/>
    <property type="match status" value="1"/>
</dbReference>
<feature type="domain" description="Thioredoxin" evidence="8">
    <location>
        <begin position="13"/>
        <end position="163"/>
    </location>
</feature>
<protein>
    <recommendedName>
        <fullName evidence="6">Thioredoxin</fullName>
    </recommendedName>
</protein>
<organism evidence="9 10">
    <name type="scientific">Proteiniphilum saccharofermentans</name>
    <dbReference type="NCBI Taxonomy" id="1642647"/>
    <lineage>
        <taxon>Bacteria</taxon>
        <taxon>Pseudomonadati</taxon>
        <taxon>Bacteroidota</taxon>
        <taxon>Bacteroidia</taxon>
        <taxon>Bacteroidales</taxon>
        <taxon>Dysgonomonadaceae</taxon>
        <taxon>Proteiniphilum</taxon>
    </lineage>
</organism>
<dbReference type="GO" id="GO:0015035">
    <property type="term" value="F:protein-disulfide reductase activity"/>
    <property type="evidence" value="ECO:0007669"/>
    <property type="project" value="UniProtKB-UniRule"/>
</dbReference>
<evidence type="ECO:0000256" key="6">
    <source>
        <dbReference type="NCBIfam" id="TIGR01068"/>
    </source>
</evidence>
<accession>A0A1R3T5V5</accession>
<evidence type="ECO:0000256" key="3">
    <source>
        <dbReference type="ARBA" id="ARBA00022982"/>
    </source>
</evidence>
<dbReference type="CDD" id="cd02947">
    <property type="entry name" value="TRX_family"/>
    <property type="match status" value="1"/>
</dbReference>
<dbReference type="RefSeq" id="WP_076931410.1">
    <property type="nucleotide sequence ID" value="NZ_LT605205.1"/>
</dbReference>
<proteinExistence type="inferred from homology"/>
<dbReference type="AlphaFoldDB" id="A0A1R3T5V5"/>
<dbReference type="PANTHER" id="PTHR45663:SF11">
    <property type="entry name" value="GEO12009P1"/>
    <property type="match status" value="1"/>
</dbReference>
<dbReference type="GO" id="GO:0005737">
    <property type="term" value="C:cytoplasm"/>
    <property type="evidence" value="ECO:0007669"/>
    <property type="project" value="TreeGrafter"/>
</dbReference>
<feature type="signal peptide" evidence="7">
    <location>
        <begin position="1"/>
        <end position="22"/>
    </location>
</feature>
<keyword evidence="3" id="KW-0249">Electron transport</keyword>
<dbReference type="PANTHER" id="PTHR45663">
    <property type="entry name" value="GEO12009P1"/>
    <property type="match status" value="1"/>
</dbReference>
<dbReference type="KEGG" id="psac:PSM36_2796"/>
<dbReference type="Proteomes" id="UP000187464">
    <property type="component" value="Chromosome I"/>
</dbReference>
<evidence type="ECO:0000313" key="10">
    <source>
        <dbReference type="Proteomes" id="UP000187464"/>
    </source>
</evidence>
<keyword evidence="5" id="KW-0676">Redox-active center</keyword>
<keyword evidence="7" id="KW-0732">Signal</keyword>
<dbReference type="Gene3D" id="3.40.30.10">
    <property type="entry name" value="Glutaredoxin"/>
    <property type="match status" value="1"/>
</dbReference>
<dbReference type="STRING" id="1642647.PSM36_2796"/>